<dbReference type="SUPFAM" id="SSF53822">
    <property type="entry name" value="Periplasmic binding protein-like I"/>
    <property type="match status" value="1"/>
</dbReference>
<keyword evidence="6" id="KW-0449">Lipoprotein</keyword>
<dbReference type="AlphaFoldDB" id="A0A125W7B5"/>
<dbReference type="EMBL" id="AEBR01000031">
    <property type="protein sequence ID" value="EFM83184.1"/>
    <property type="molecule type" value="Genomic_DNA"/>
</dbReference>
<dbReference type="HOGENOM" id="CLU_038813_0_0_9"/>
<keyword evidence="3" id="KW-1003">Cell membrane</keyword>
<comment type="subcellular location">
    <subcellularLocation>
        <location evidence="1">Cell membrane</location>
        <topology evidence="1">Lipid-anchor</topology>
    </subcellularLocation>
</comment>
<dbReference type="Gene3D" id="3.40.50.2300">
    <property type="match status" value="2"/>
</dbReference>
<dbReference type="PANTHER" id="PTHR34296">
    <property type="entry name" value="TRANSCRIPTIONAL ACTIVATOR PROTEIN MED"/>
    <property type="match status" value="1"/>
</dbReference>
<evidence type="ECO:0000256" key="3">
    <source>
        <dbReference type="ARBA" id="ARBA00022475"/>
    </source>
</evidence>
<dbReference type="PANTHER" id="PTHR34296:SF2">
    <property type="entry name" value="ABC TRANSPORTER GUANOSINE-BINDING PROTEIN NUPN"/>
    <property type="match status" value="1"/>
</dbReference>
<comment type="similarity">
    <text evidence="2">Belongs to the BMP lipoprotein family.</text>
</comment>
<evidence type="ECO:0000313" key="8">
    <source>
        <dbReference type="EMBL" id="EFM83184.1"/>
    </source>
</evidence>
<gene>
    <name evidence="8" type="ORF">HMPREF9498_01189</name>
</gene>
<evidence type="ECO:0000259" key="7">
    <source>
        <dbReference type="Pfam" id="PF02608"/>
    </source>
</evidence>
<evidence type="ECO:0000256" key="6">
    <source>
        <dbReference type="ARBA" id="ARBA00023288"/>
    </source>
</evidence>
<evidence type="ECO:0000256" key="5">
    <source>
        <dbReference type="ARBA" id="ARBA00023136"/>
    </source>
</evidence>
<name>A0A125W7B5_ENTFL</name>
<accession>A0A125W7B5</accession>
<dbReference type="Pfam" id="PF02608">
    <property type="entry name" value="Bmp"/>
    <property type="match status" value="1"/>
</dbReference>
<dbReference type="Proteomes" id="UP000004846">
    <property type="component" value="Unassembled WGS sequence"/>
</dbReference>
<proteinExistence type="inferred from homology"/>
<dbReference type="InterPro" id="IPR028082">
    <property type="entry name" value="Peripla_BP_I"/>
</dbReference>
<reference evidence="8 9" key="1">
    <citation type="submission" date="2010-07" db="EMBL/GenBank/DDBJ databases">
        <authorList>
            <person name="Sid Ahmed O."/>
        </authorList>
    </citation>
    <scope>NUCLEOTIDE SEQUENCE [LARGE SCALE GENOMIC DNA]</scope>
    <source>
        <strain evidence="8 9">TX4248</strain>
    </source>
</reference>
<dbReference type="GO" id="GO:0005886">
    <property type="term" value="C:plasma membrane"/>
    <property type="evidence" value="ECO:0007669"/>
    <property type="project" value="UniProtKB-SubCell"/>
</dbReference>
<sequence length="375" mass="39425">MFKYIKLFLGGFTEMKKAKLFGFSLIALGLSVSLAACGGGKGKTAESGGGKGDAAHSAVIITDTGGVDDKSFNQSSWEGLQAWGKEHDLPEGSKGYAYIQSNDAADYTTNIDQAVSSKFNTIFGIGYLLKDAISSAADANPDTNFVLIDDQIDGKKNVVSATFRDNEAAYLAGVAAANETKTNKVGFVGGEEGVVIDRFQAGFEKGVADAAKELGKEITVDTKYAASFADPAKGKALAAAMYQNGVDIIFHASGATGQGVFQEAKDLNESGSGDKVWVIGVDRDQDADGKYKTKDGKEDNFTLTSTLKGVGTAVQDIANRALEDKFPGGEHLVYGLKDGGVDLTDGYLNDKTKEAVKTAKDKVISGDVKVPEKPE</sequence>
<dbReference type="InterPro" id="IPR050957">
    <property type="entry name" value="BMP_lipoprotein"/>
</dbReference>
<keyword evidence="5" id="KW-0472">Membrane</keyword>
<evidence type="ECO:0000256" key="1">
    <source>
        <dbReference type="ARBA" id="ARBA00004193"/>
    </source>
</evidence>
<evidence type="ECO:0000256" key="2">
    <source>
        <dbReference type="ARBA" id="ARBA00008610"/>
    </source>
</evidence>
<dbReference type="CDD" id="cd06354">
    <property type="entry name" value="PBP1_PrnA-like"/>
    <property type="match status" value="1"/>
</dbReference>
<dbReference type="InterPro" id="IPR003760">
    <property type="entry name" value="PnrA-like"/>
</dbReference>
<organism evidence="8 9">
    <name type="scientific">Enterococcus faecalis TX4248</name>
    <dbReference type="NCBI Taxonomy" id="749495"/>
    <lineage>
        <taxon>Bacteria</taxon>
        <taxon>Bacillati</taxon>
        <taxon>Bacillota</taxon>
        <taxon>Bacilli</taxon>
        <taxon>Lactobacillales</taxon>
        <taxon>Enterococcaceae</taxon>
        <taxon>Enterococcus</taxon>
    </lineage>
</organism>
<evidence type="ECO:0000256" key="4">
    <source>
        <dbReference type="ARBA" id="ARBA00022729"/>
    </source>
</evidence>
<evidence type="ECO:0000313" key="9">
    <source>
        <dbReference type="Proteomes" id="UP000004846"/>
    </source>
</evidence>
<comment type="caution">
    <text evidence="8">The sequence shown here is derived from an EMBL/GenBank/DDBJ whole genome shotgun (WGS) entry which is preliminary data.</text>
</comment>
<keyword evidence="4" id="KW-0732">Signal</keyword>
<protein>
    <submittedName>
        <fullName evidence="8">Basic membrane protein</fullName>
    </submittedName>
</protein>
<feature type="domain" description="ABC transporter substrate-binding protein PnrA-like" evidence="7">
    <location>
        <begin position="59"/>
        <end position="372"/>
    </location>
</feature>